<accession>A0A7X8MXY7</accession>
<dbReference type="Proteomes" id="UP000568696">
    <property type="component" value="Unassembled WGS sequence"/>
</dbReference>
<proteinExistence type="predicted"/>
<sequence>MPTTAVSVPENKAAVRFKKWGLATVIVFAVSNALGLMGVIPAGVAGILLSFVMAIVVAVFGVQALVHKVKNRR</sequence>
<dbReference type="AlphaFoldDB" id="A0A7X8MXY7"/>
<comment type="caution">
    <text evidence="2">The sequence shown here is derived from an EMBL/GenBank/DDBJ whole genome shotgun (WGS) entry which is preliminary data.</text>
</comment>
<evidence type="ECO:0000313" key="2">
    <source>
        <dbReference type="EMBL" id="NLP40511.1"/>
    </source>
</evidence>
<organism evidence="2 3">
    <name type="scientific">Corynebacterium pollutisoli</name>
    <dbReference type="NCBI Taxonomy" id="1610489"/>
    <lineage>
        <taxon>Bacteria</taxon>
        <taxon>Bacillati</taxon>
        <taxon>Actinomycetota</taxon>
        <taxon>Actinomycetes</taxon>
        <taxon>Mycobacteriales</taxon>
        <taxon>Corynebacteriaceae</taxon>
        <taxon>Corynebacterium</taxon>
    </lineage>
</organism>
<feature type="transmembrane region" description="Helical" evidence="1">
    <location>
        <begin position="20"/>
        <end position="40"/>
    </location>
</feature>
<name>A0A7X8MXY7_9CORY</name>
<gene>
    <name evidence="2" type="ORF">GX356_12515</name>
</gene>
<keyword evidence="1" id="KW-0472">Membrane</keyword>
<evidence type="ECO:0000313" key="3">
    <source>
        <dbReference type="Proteomes" id="UP000568696"/>
    </source>
</evidence>
<protein>
    <submittedName>
        <fullName evidence="2">Uncharacterized protein</fullName>
    </submittedName>
</protein>
<evidence type="ECO:0000256" key="1">
    <source>
        <dbReference type="SAM" id="Phobius"/>
    </source>
</evidence>
<keyword evidence="1" id="KW-1133">Transmembrane helix</keyword>
<dbReference type="EMBL" id="JAAYSN010000349">
    <property type="protein sequence ID" value="NLP40511.1"/>
    <property type="molecule type" value="Genomic_DNA"/>
</dbReference>
<keyword evidence="1" id="KW-0812">Transmembrane</keyword>
<reference evidence="2 3" key="1">
    <citation type="journal article" date="2020" name="Biotechnol. Biofuels">
        <title>New insights from the biogas microbiome by comprehensive genome-resolved metagenomics of nearly 1600 species originating from multiple anaerobic digesters.</title>
        <authorList>
            <person name="Campanaro S."/>
            <person name="Treu L."/>
            <person name="Rodriguez-R L.M."/>
            <person name="Kovalovszki A."/>
            <person name="Ziels R.M."/>
            <person name="Maus I."/>
            <person name="Zhu X."/>
            <person name="Kougias P.G."/>
            <person name="Basile A."/>
            <person name="Luo G."/>
            <person name="Schluter A."/>
            <person name="Konstantinidis K.T."/>
            <person name="Angelidaki I."/>
        </authorList>
    </citation>
    <scope>NUCLEOTIDE SEQUENCE [LARGE SCALE GENOMIC DNA]</scope>
    <source>
        <strain evidence="2">AS23ysBPME_344</strain>
    </source>
</reference>
<feature type="transmembrane region" description="Helical" evidence="1">
    <location>
        <begin position="46"/>
        <end position="66"/>
    </location>
</feature>